<accession>A0AAN0RZH8</accession>
<feature type="region of interest" description="Disordered" evidence="1">
    <location>
        <begin position="479"/>
        <end position="502"/>
    </location>
</feature>
<dbReference type="InterPro" id="IPR011044">
    <property type="entry name" value="Quino_amine_DH_bsu"/>
</dbReference>
<dbReference type="Pfam" id="PF13644">
    <property type="entry name" value="DKNYY"/>
    <property type="match status" value="1"/>
</dbReference>
<organism evidence="2 3">
    <name type="scientific">Burkholderia cenocepacia</name>
    <dbReference type="NCBI Taxonomy" id="95486"/>
    <lineage>
        <taxon>Bacteria</taxon>
        <taxon>Pseudomonadati</taxon>
        <taxon>Pseudomonadota</taxon>
        <taxon>Betaproteobacteria</taxon>
        <taxon>Burkholderiales</taxon>
        <taxon>Burkholderiaceae</taxon>
        <taxon>Burkholderia</taxon>
        <taxon>Burkholderia cepacia complex</taxon>
    </lineage>
</organism>
<dbReference type="KEGG" id="bcen:DM39_5699"/>
<dbReference type="AlphaFoldDB" id="A0AAN0RZH8"/>
<gene>
    <name evidence="2" type="ORF">DM39_5699</name>
</gene>
<dbReference type="Gene3D" id="2.120.10.30">
    <property type="entry name" value="TolB, C-terminal domain"/>
    <property type="match status" value="1"/>
</dbReference>
<evidence type="ECO:0000256" key="1">
    <source>
        <dbReference type="SAM" id="MobiDB-lite"/>
    </source>
</evidence>
<dbReference type="InterPro" id="IPR011042">
    <property type="entry name" value="6-blade_b-propeller_TolB-like"/>
</dbReference>
<dbReference type="EMBL" id="CP007784">
    <property type="protein sequence ID" value="AIO36344.1"/>
    <property type="molecule type" value="Genomic_DNA"/>
</dbReference>
<keyword evidence="3" id="KW-1185">Reference proteome</keyword>
<evidence type="ECO:0000313" key="2">
    <source>
        <dbReference type="EMBL" id="AIO36344.1"/>
    </source>
</evidence>
<name>A0AAN0RZH8_9BURK</name>
<dbReference type="InterPro" id="IPR027375">
    <property type="entry name" value="DKNYY"/>
</dbReference>
<evidence type="ECO:0000313" key="3">
    <source>
        <dbReference type="Proteomes" id="UP000029413"/>
    </source>
</evidence>
<reference evidence="2 3" key="1">
    <citation type="submission" date="2014-05" db="EMBL/GenBank/DDBJ databases">
        <authorList>
            <person name="Bishop-Lilly K.A."/>
            <person name="Broomall S.M."/>
            <person name="Chain P.S."/>
            <person name="Chertkov O."/>
            <person name="Coyne S.R."/>
            <person name="Daligault H.E."/>
            <person name="Davenport K.W."/>
            <person name="Erkkila T."/>
            <person name="Frey K.G."/>
            <person name="Gibbons H.S."/>
            <person name="Gu W."/>
            <person name="Jaissle J."/>
            <person name="Johnson S.L."/>
            <person name="Koroleva G.I."/>
            <person name="Ladner J.T."/>
            <person name="Lo C.-C."/>
            <person name="Minogue T.D."/>
            <person name="Munk C."/>
            <person name="Palacios G.F."/>
            <person name="Redden C.L."/>
            <person name="Rosenzweig C.N."/>
            <person name="Scholz M.B."/>
            <person name="Teshima H."/>
            <person name="Xu Y."/>
        </authorList>
    </citation>
    <scope>NUCLEOTIDE SEQUENCE [LARGE SCALE GENOMIC DNA]</scope>
    <source>
        <strain evidence="2 3">DDS 22E-1</strain>
    </source>
</reference>
<proteinExistence type="predicted"/>
<dbReference type="Proteomes" id="UP000029413">
    <property type="component" value="Chromosome 2"/>
</dbReference>
<sequence>MTLRENLGYGFSRDDAHVYYHDGPLQDRDGKPIEGIALDGFRPLSAYLATDGVRAYARTYTWLRFTVLDVDAATFRRLDESHAADAKHVYFQNRRLNGASPERFRLLDHAWGHDDRYLFHYGRRMRGADPATLRRVGRYLVDAQRVWYAGREVKGADPASFVSPEEVAPDMATDRARPYRYGAASDPGPREWWERDWSPFFAERPELQGYWWHALVAQAVSEPAVTELGGGFRIVGDQLYLNEQALLEPDVATVRWLGESFIADRERLYSYAEYHKGFLTGGPLPGDPAQWRHLGGPWYQAGDHCYRLSWRGHAEAAKVDGKTFEILNDIHARDRNGVLCMLVRKRGIDPQRAEVVEGAHLREGDRLFYYGKEVKARFDVATLEVVGHGFLRDGQGRLLQYNQPYRRGVHGPTLTFLSQYFARDRARAYVYCNGSELVPLAGVDPASFRLEQPEVATDGTRRYVYRAWLAAWQAREREPMPDYVPPGPESDGPAGDAPEGLRVADDAVPGERVDVRDDAPAAHAAAAHESGAPVASEPAAGSWVSPLAVSPPARPAFVLDWARDVTGELRLVVAGKRFCDIWDLAQRRVVASFELPYNVVPDDETPSATDLLRDLPVSCAADATLSTLVVAFWDDAALYRIDAASGAVTECWRADGRYDYLERVHLAPDAREAWVRVVNRLYRVPLLDGGTLDVLDYDMADQRFTDAPFAVSADGRRRAFVRDGGVVIRADGAAERVLPGASNGFPCAFSADGERLVTRDAKQVLRVFDVDSGKRLALHRGAWCERRWTRSLAGWVGDRLVFAGLPTNARGHAEVWDVLDDRLLFCIGDDATDVPVRAPGAG</sequence>
<dbReference type="SUPFAM" id="SSF50969">
    <property type="entry name" value="YVTN repeat-like/Quinoprotein amine dehydrogenase"/>
    <property type="match status" value="1"/>
</dbReference>
<protein>
    <submittedName>
        <fullName evidence="2">DKNYY family protein</fullName>
    </submittedName>
</protein>